<dbReference type="RefSeq" id="XP_053766099.1">
    <property type="nucleotide sequence ID" value="XM_053910124.1"/>
</dbReference>
<dbReference type="AlphaFoldDB" id="A0A9W2W5A9"/>
<feature type="signal peptide" evidence="5">
    <location>
        <begin position="1"/>
        <end position="33"/>
    </location>
</feature>
<evidence type="ECO:0000256" key="2">
    <source>
        <dbReference type="ARBA" id="ARBA00010352"/>
    </source>
</evidence>
<feature type="chain" id="PRO_5041019858" description="Beta-microseminoprotein" evidence="5">
    <location>
        <begin position="34"/>
        <end position="188"/>
    </location>
</feature>
<dbReference type="CTD" id="4477"/>
<evidence type="ECO:0000313" key="7">
    <source>
        <dbReference type="RefSeq" id="XP_053766099.1"/>
    </source>
</evidence>
<keyword evidence="3 5" id="KW-0964">Secreted</keyword>
<keyword evidence="6" id="KW-1185">Reference proteome</keyword>
<protein>
    <recommendedName>
        <fullName evidence="5">Beta-microseminoprotein</fullName>
    </recommendedName>
</protein>
<keyword evidence="5" id="KW-0732">Signal</keyword>
<organism evidence="6 7">
    <name type="scientific">Panthera pardus</name>
    <name type="common">Leopard</name>
    <name type="synonym">Felis pardus</name>
    <dbReference type="NCBI Taxonomy" id="9691"/>
    <lineage>
        <taxon>Eukaryota</taxon>
        <taxon>Metazoa</taxon>
        <taxon>Chordata</taxon>
        <taxon>Craniata</taxon>
        <taxon>Vertebrata</taxon>
        <taxon>Euteleostomi</taxon>
        <taxon>Mammalia</taxon>
        <taxon>Eutheria</taxon>
        <taxon>Laurasiatheria</taxon>
        <taxon>Carnivora</taxon>
        <taxon>Feliformia</taxon>
        <taxon>Felidae</taxon>
        <taxon>Pantherinae</taxon>
        <taxon>Panthera</taxon>
    </lineage>
</organism>
<evidence type="ECO:0000256" key="3">
    <source>
        <dbReference type="ARBA" id="ARBA00022525"/>
    </source>
</evidence>
<gene>
    <name evidence="7" type="primary">MSMB</name>
</gene>
<dbReference type="InterPro" id="IPR008735">
    <property type="entry name" value="PSP94"/>
</dbReference>
<evidence type="ECO:0000256" key="1">
    <source>
        <dbReference type="ARBA" id="ARBA00004613"/>
    </source>
</evidence>
<dbReference type="Gene3D" id="2.20.25.590">
    <property type="match status" value="1"/>
</dbReference>
<comment type="subcellular location">
    <subcellularLocation>
        <location evidence="1 5">Secreted</location>
    </subcellularLocation>
</comment>
<reference evidence="7" key="1">
    <citation type="submission" date="2025-08" db="UniProtKB">
        <authorList>
            <consortium name="RefSeq"/>
        </authorList>
    </citation>
    <scope>IDENTIFICATION</scope>
    <source>
        <tissue evidence="7">Whole blood</tissue>
    </source>
</reference>
<dbReference type="Pfam" id="PF05825">
    <property type="entry name" value="PSP94"/>
    <property type="match status" value="1"/>
</dbReference>
<name>A0A9W2W5A9_PANPR</name>
<keyword evidence="4" id="KW-1015">Disulfide bond</keyword>
<dbReference type="GeneID" id="109264257"/>
<comment type="similarity">
    <text evidence="2 5">Belongs to the beta-microseminoprotein family.</text>
</comment>
<evidence type="ECO:0000313" key="6">
    <source>
        <dbReference type="Proteomes" id="UP001165780"/>
    </source>
</evidence>
<feature type="non-terminal residue" evidence="7">
    <location>
        <position position="1"/>
    </location>
</feature>
<dbReference type="Proteomes" id="UP001165780">
    <property type="component" value="Unplaced"/>
</dbReference>
<accession>A0A9W2W5A9</accession>
<dbReference type="GO" id="GO:0005576">
    <property type="term" value="C:extracellular region"/>
    <property type="evidence" value="ECO:0007669"/>
    <property type="project" value="UniProtKB-SubCell"/>
</dbReference>
<evidence type="ECO:0000256" key="5">
    <source>
        <dbReference type="RuleBase" id="RU364124"/>
    </source>
</evidence>
<evidence type="ECO:0000256" key="4">
    <source>
        <dbReference type="ARBA" id="ARBA00023157"/>
    </source>
</evidence>
<sequence>EFIGSPSHLCFTLHNVLLGSLRVLANFVTLCNAQCCVIPNKNTPGGLSNALHHHSYANTTLFPGSHLPSVEKSEVRRALMPEELSLNLHFLVKQLCDPDKFLNLFEPSDLRLLRGIPDSWSVGVSVTELVLGRLGNLSFLAGLALVSMTALLQPCIMTKTKCQKIFNKEICSYKVVEQNDPERTCIVL</sequence>
<proteinExistence type="inferred from homology"/>